<dbReference type="InterPro" id="IPR003889">
    <property type="entry name" value="FYrich_C"/>
</dbReference>
<gene>
    <name evidence="2" type="ORF">Pyn_17560</name>
</gene>
<keyword evidence="3" id="KW-1185">Reference proteome</keyword>
<dbReference type="PROSITE" id="PS51543">
    <property type="entry name" value="FYRC"/>
    <property type="match status" value="1"/>
</dbReference>
<name>A0A314XK99_PRUYE</name>
<comment type="caution">
    <text evidence="2">The sequence shown here is derived from an EMBL/GenBank/DDBJ whole genome shotgun (WGS) entry which is preliminary data.</text>
</comment>
<proteinExistence type="predicted"/>
<dbReference type="Proteomes" id="UP000250321">
    <property type="component" value="Unassembled WGS sequence"/>
</dbReference>
<evidence type="ECO:0000313" key="2">
    <source>
        <dbReference type="EMBL" id="PQP94724.1"/>
    </source>
</evidence>
<organism evidence="2 3">
    <name type="scientific">Prunus yedoensis var. nudiflora</name>
    <dbReference type="NCBI Taxonomy" id="2094558"/>
    <lineage>
        <taxon>Eukaryota</taxon>
        <taxon>Viridiplantae</taxon>
        <taxon>Streptophyta</taxon>
        <taxon>Embryophyta</taxon>
        <taxon>Tracheophyta</taxon>
        <taxon>Spermatophyta</taxon>
        <taxon>Magnoliopsida</taxon>
        <taxon>eudicotyledons</taxon>
        <taxon>Gunneridae</taxon>
        <taxon>Pentapetalae</taxon>
        <taxon>rosids</taxon>
        <taxon>fabids</taxon>
        <taxon>Rosales</taxon>
        <taxon>Rosaceae</taxon>
        <taxon>Amygdaloideae</taxon>
        <taxon>Amygdaleae</taxon>
        <taxon>Prunus</taxon>
    </lineage>
</organism>
<feature type="region of interest" description="Disordered" evidence="1">
    <location>
        <begin position="49"/>
        <end position="88"/>
    </location>
</feature>
<dbReference type="AlphaFoldDB" id="A0A314XK99"/>
<sequence length="137" mass="15504">MNLPPLQPPGSLDGFEMFGFTSPAIVQAIEALDRNRVCSEYWDSRPYSRPQVQILQKPQSRESSENCNKMSKERNDEEAPNNDLVPTGVDTTLRGLLKKANLEELNSLYRILSDNQQTAGRDLATRLLNEEIHSRST</sequence>
<accession>A0A314XK99</accession>
<evidence type="ECO:0000313" key="3">
    <source>
        <dbReference type="Proteomes" id="UP000250321"/>
    </source>
</evidence>
<dbReference type="SMART" id="SM00542">
    <property type="entry name" value="FYRC"/>
    <property type="match status" value="1"/>
</dbReference>
<dbReference type="EMBL" id="PJQY01002326">
    <property type="protein sequence ID" value="PQP94724.1"/>
    <property type="molecule type" value="Genomic_DNA"/>
</dbReference>
<dbReference type="Pfam" id="PF05965">
    <property type="entry name" value="FYRC"/>
    <property type="match status" value="1"/>
</dbReference>
<protein>
    <submittedName>
        <fullName evidence="2">Uncharacterized protein</fullName>
    </submittedName>
</protein>
<dbReference type="GO" id="GO:0005634">
    <property type="term" value="C:nucleus"/>
    <property type="evidence" value="ECO:0007669"/>
    <property type="project" value="InterPro"/>
</dbReference>
<dbReference type="STRING" id="2094558.A0A314XK99"/>
<reference evidence="2 3" key="1">
    <citation type="submission" date="2018-02" db="EMBL/GenBank/DDBJ databases">
        <title>Draft genome of wild Prunus yedoensis var. nudiflora.</title>
        <authorList>
            <person name="Baek S."/>
            <person name="Kim J.-H."/>
            <person name="Choi K."/>
            <person name="Kim G.-B."/>
            <person name="Cho A."/>
            <person name="Jang H."/>
            <person name="Shin C.-H."/>
            <person name="Yu H.-J."/>
            <person name="Mun J.-H."/>
        </authorList>
    </citation>
    <scope>NUCLEOTIDE SEQUENCE [LARGE SCALE GENOMIC DNA]</scope>
    <source>
        <strain evidence="3">cv. Jeju island</strain>
        <tissue evidence="2">Leaf</tissue>
    </source>
</reference>
<feature type="compositionally biased region" description="Basic and acidic residues" evidence="1">
    <location>
        <begin position="59"/>
        <end position="77"/>
    </location>
</feature>
<dbReference type="OrthoDB" id="1678912at2759"/>
<evidence type="ECO:0000256" key="1">
    <source>
        <dbReference type="SAM" id="MobiDB-lite"/>
    </source>
</evidence>